<keyword evidence="1" id="KW-1133">Transmembrane helix</keyword>
<evidence type="ECO:0000256" key="1">
    <source>
        <dbReference type="SAM" id="Phobius"/>
    </source>
</evidence>
<evidence type="ECO:0000313" key="2">
    <source>
        <dbReference type="EMBL" id="KFD72653.1"/>
    </source>
</evidence>
<sequence>LSLSNVGQIYLNCRFAHCTHSGADGFLFSSLSTTSIQSIRRTQLSSKTYAAEMLIQLLMPLTLIANLSGAQRARKVLVNITMTSCGGQRNNVCVTAYTTADNETDARKQGDGFVQFDWVRYSGPTSNQYPACSVVFTDDQNVYPLSPHFGPFPECSNVLSAYRHQLADTLDKANSSIMTFQPLRQNGCPIQSLPLNYDEYIACINTKFDTWYLFRFSTFLTEDQNETSEVWYLAYAPSDGSLSPAMDQHIRPLITLTAKCKVQALFPLKYPTVPFIVDLQVQISMQASWNNTSANDSQLPAMVATRSKRLSALDPWLLIEFPLNRNRQKLRICYRYHTIVTSAKFNTTVVPVNMKHSRCLDTYVEDCAAKSGTTNPLAYSIISVNALLYTILIYFLRTIA</sequence>
<keyword evidence="1" id="KW-0812">Transmembrane</keyword>
<name>A0A085NT57_9BILA</name>
<accession>A0A085NT57</accession>
<proteinExistence type="predicted"/>
<protein>
    <submittedName>
        <fullName evidence="2">Uncharacterized protein</fullName>
    </submittedName>
</protein>
<organism evidence="2">
    <name type="scientific">Trichuris suis</name>
    <name type="common">pig whipworm</name>
    <dbReference type="NCBI Taxonomy" id="68888"/>
    <lineage>
        <taxon>Eukaryota</taxon>
        <taxon>Metazoa</taxon>
        <taxon>Ecdysozoa</taxon>
        <taxon>Nematoda</taxon>
        <taxon>Enoplea</taxon>
        <taxon>Dorylaimia</taxon>
        <taxon>Trichinellida</taxon>
        <taxon>Trichuridae</taxon>
        <taxon>Trichuris</taxon>
    </lineage>
</organism>
<gene>
    <name evidence="2" type="ORF">M514_01773</name>
</gene>
<dbReference type="Proteomes" id="UP000030758">
    <property type="component" value="Unassembled WGS sequence"/>
</dbReference>
<dbReference type="EMBL" id="KL367476">
    <property type="protein sequence ID" value="KFD72653.1"/>
    <property type="molecule type" value="Genomic_DNA"/>
</dbReference>
<keyword evidence="1" id="KW-0472">Membrane</keyword>
<dbReference type="AlphaFoldDB" id="A0A085NT57"/>
<reference evidence="2" key="1">
    <citation type="journal article" date="2014" name="Nat. Genet.">
        <title>Genome and transcriptome of the porcine whipworm Trichuris suis.</title>
        <authorList>
            <person name="Jex A.R."/>
            <person name="Nejsum P."/>
            <person name="Schwarz E.M."/>
            <person name="Hu L."/>
            <person name="Young N.D."/>
            <person name="Hall R.S."/>
            <person name="Korhonen P.K."/>
            <person name="Liao S."/>
            <person name="Thamsborg S."/>
            <person name="Xia J."/>
            <person name="Xu P."/>
            <person name="Wang S."/>
            <person name="Scheerlinck J.P."/>
            <person name="Hofmann A."/>
            <person name="Sternberg P.W."/>
            <person name="Wang J."/>
            <person name="Gasser R.B."/>
        </authorList>
    </citation>
    <scope>NUCLEOTIDE SEQUENCE [LARGE SCALE GENOMIC DNA]</scope>
    <source>
        <strain evidence="2">DCEP-RM93F</strain>
    </source>
</reference>
<feature type="transmembrane region" description="Helical" evidence="1">
    <location>
        <begin position="377"/>
        <end position="396"/>
    </location>
</feature>
<feature type="non-terminal residue" evidence="2">
    <location>
        <position position="1"/>
    </location>
</feature>